<evidence type="ECO:0000313" key="2">
    <source>
        <dbReference type="EMBL" id="KAK7080455.1"/>
    </source>
</evidence>
<comment type="caution">
    <text evidence="2">The sequence shown here is derived from an EMBL/GenBank/DDBJ whole genome shotgun (WGS) entry which is preliminary data.</text>
</comment>
<sequence>MIALTNFILLLSFVSSCLADYDFPWVTAEGSLPSSKLNLSQYNFTATLAEINKKDVQTREGPVLVSKGWIRYAASTGSTITLNCTVLESGDVS</sequence>
<keyword evidence="1" id="KW-0732">Signal</keyword>
<feature type="non-terminal residue" evidence="2">
    <location>
        <position position="93"/>
    </location>
</feature>
<accession>A0AAN9ACB1</accession>
<evidence type="ECO:0000256" key="1">
    <source>
        <dbReference type="SAM" id="SignalP"/>
    </source>
</evidence>
<dbReference type="AlphaFoldDB" id="A0AAN9ACB1"/>
<proteinExistence type="predicted"/>
<name>A0AAN9ACB1_HALRR</name>
<keyword evidence="3" id="KW-1185">Reference proteome</keyword>
<reference evidence="2 3" key="1">
    <citation type="submission" date="2023-11" db="EMBL/GenBank/DDBJ databases">
        <title>Halocaridina rubra genome assembly.</title>
        <authorList>
            <person name="Smith C."/>
        </authorList>
    </citation>
    <scope>NUCLEOTIDE SEQUENCE [LARGE SCALE GENOMIC DNA]</scope>
    <source>
        <strain evidence="2">EP-1</strain>
        <tissue evidence="2">Whole</tissue>
    </source>
</reference>
<protein>
    <submittedName>
        <fullName evidence="2">Uncharacterized protein</fullName>
    </submittedName>
</protein>
<dbReference type="EMBL" id="JAXCGZ010005915">
    <property type="protein sequence ID" value="KAK7080455.1"/>
    <property type="molecule type" value="Genomic_DNA"/>
</dbReference>
<gene>
    <name evidence="2" type="ORF">SK128_003529</name>
</gene>
<organism evidence="2 3">
    <name type="scientific">Halocaridina rubra</name>
    <name type="common">Hawaiian red shrimp</name>
    <dbReference type="NCBI Taxonomy" id="373956"/>
    <lineage>
        <taxon>Eukaryota</taxon>
        <taxon>Metazoa</taxon>
        <taxon>Ecdysozoa</taxon>
        <taxon>Arthropoda</taxon>
        <taxon>Crustacea</taxon>
        <taxon>Multicrustacea</taxon>
        <taxon>Malacostraca</taxon>
        <taxon>Eumalacostraca</taxon>
        <taxon>Eucarida</taxon>
        <taxon>Decapoda</taxon>
        <taxon>Pleocyemata</taxon>
        <taxon>Caridea</taxon>
        <taxon>Atyoidea</taxon>
        <taxon>Atyidae</taxon>
        <taxon>Halocaridina</taxon>
    </lineage>
</organism>
<feature type="chain" id="PRO_5042976816" evidence="1">
    <location>
        <begin position="20"/>
        <end position="93"/>
    </location>
</feature>
<feature type="signal peptide" evidence="1">
    <location>
        <begin position="1"/>
        <end position="19"/>
    </location>
</feature>
<evidence type="ECO:0000313" key="3">
    <source>
        <dbReference type="Proteomes" id="UP001381693"/>
    </source>
</evidence>
<dbReference type="Proteomes" id="UP001381693">
    <property type="component" value="Unassembled WGS sequence"/>
</dbReference>